<dbReference type="Proteomes" id="UP000708208">
    <property type="component" value="Unassembled WGS sequence"/>
</dbReference>
<feature type="compositionally biased region" description="Low complexity" evidence="1">
    <location>
        <begin position="23"/>
        <end position="57"/>
    </location>
</feature>
<evidence type="ECO:0000259" key="2">
    <source>
        <dbReference type="PROSITE" id="PS50181"/>
    </source>
</evidence>
<feature type="compositionally biased region" description="Polar residues" evidence="1">
    <location>
        <begin position="92"/>
        <end position="111"/>
    </location>
</feature>
<accession>A0A8J2NM25</accession>
<feature type="compositionally biased region" description="Basic and acidic residues" evidence="1">
    <location>
        <begin position="116"/>
        <end position="128"/>
    </location>
</feature>
<sequence>MNSKESIDSSGRPQSRQSINQLSDGSSSSTHSKRSNNSASASSITRGPKPTTGKKPPNSYDNNTKKLPPKITLVANDSISTTTTTADTQLTNNFRSPTPASTNISGNNGNFSPKLPPKEMAKKPHNTDSEISNPALSVTSSQYLHPFFSLPEPVRVKIFKYLTPTERLLAQFVCRRFRNDVRLRAGLRTKVTEETVTGIAFLRDVLVTSIIIGKYDRPVSAPSKLIYNPENIFELIFEEPICVQHLDAFLNRCRKIKWIIIRTTVVDTAVFPPNVKSPFNSFEWRSLEVIHKYPIPQTFLKELILCIPGAHCLRTVNRSLALLNTPSLERFSLVVNHPIAFEETTAVHFAVLNFLKNCLSVSHVIICTEQRPSTVRYASRSGNVQVLQVLHMTIWPLLRDIIMINAKTLVKVALHAILWDKNGRHSPIDLNVFGRSMNLKELYICIASAADVTTTKESRGHIDLLNFSKLPKNLEIVALKHAAVNMKDFLFIKNLNYLKSLGIVSLGTKESNSVGVIVLRKLVHIRSLEELFVSGLVAEGKEGEEMKNILNKMKARVRDKRRIKNTFHSYIGHGNRWSVNRNGSIVFTIFSNWGFMTY</sequence>
<keyword evidence="4" id="KW-1185">Reference proteome</keyword>
<comment type="caution">
    <text evidence="3">The sequence shown here is derived from an EMBL/GenBank/DDBJ whole genome shotgun (WGS) entry which is preliminary data.</text>
</comment>
<gene>
    <name evidence="3" type="ORF">AFUS01_LOCUS1322</name>
</gene>
<dbReference type="OrthoDB" id="10667248at2759"/>
<dbReference type="EMBL" id="CAJVCH010007313">
    <property type="protein sequence ID" value="CAG7660280.1"/>
    <property type="molecule type" value="Genomic_DNA"/>
</dbReference>
<dbReference type="PROSITE" id="PS50181">
    <property type="entry name" value="FBOX"/>
    <property type="match status" value="1"/>
</dbReference>
<feature type="domain" description="F-box" evidence="2">
    <location>
        <begin position="144"/>
        <end position="179"/>
    </location>
</feature>
<dbReference type="AlphaFoldDB" id="A0A8J2NM25"/>
<organism evidence="3 4">
    <name type="scientific">Allacma fusca</name>
    <dbReference type="NCBI Taxonomy" id="39272"/>
    <lineage>
        <taxon>Eukaryota</taxon>
        <taxon>Metazoa</taxon>
        <taxon>Ecdysozoa</taxon>
        <taxon>Arthropoda</taxon>
        <taxon>Hexapoda</taxon>
        <taxon>Collembola</taxon>
        <taxon>Symphypleona</taxon>
        <taxon>Sminthuridae</taxon>
        <taxon>Allacma</taxon>
    </lineage>
</organism>
<evidence type="ECO:0000313" key="3">
    <source>
        <dbReference type="EMBL" id="CAG7660280.1"/>
    </source>
</evidence>
<evidence type="ECO:0000313" key="4">
    <source>
        <dbReference type="Proteomes" id="UP000708208"/>
    </source>
</evidence>
<reference evidence="3" key="1">
    <citation type="submission" date="2021-06" db="EMBL/GenBank/DDBJ databases">
        <authorList>
            <person name="Hodson N. C."/>
            <person name="Mongue J. A."/>
            <person name="Jaron S. K."/>
        </authorList>
    </citation>
    <scope>NUCLEOTIDE SEQUENCE</scope>
</reference>
<evidence type="ECO:0000256" key="1">
    <source>
        <dbReference type="SAM" id="MobiDB-lite"/>
    </source>
</evidence>
<feature type="region of interest" description="Disordered" evidence="1">
    <location>
        <begin position="1"/>
        <end position="69"/>
    </location>
</feature>
<proteinExistence type="predicted"/>
<name>A0A8J2NM25_9HEXA</name>
<dbReference type="Pfam" id="PF12937">
    <property type="entry name" value="F-box-like"/>
    <property type="match status" value="1"/>
</dbReference>
<feature type="region of interest" description="Disordered" evidence="1">
    <location>
        <begin position="83"/>
        <end position="132"/>
    </location>
</feature>
<dbReference type="InterPro" id="IPR001810">
    <property type="entry name" value="F-box_dom"/>
</dbReference>
<protein>
    <recommendedName>
        <fullName evidence="2">F-box domain-containing protein</fullName>
    </recommendedName>
</protein>
<feature type="compositionally biased region" description="Polar residues" evidence="1">
    <location>
        <begin position="1"/>
        <end position="22"/>
    </location>
</feature>